<gene>
    <name evidence="1" type="ORF">PQO05_07335</name>
</gene>
<protein>
    <submittedName>
        <fullName evidence="1">Uncharacterized protein</fullName>
    </submittedName>
</protein>
<sequence>MNNQTNKHLAALENKLQLLAQGQVIGLTPEEAAIYGVEDADIYDQALTQTWDDDFPDELEISDPFTTNF</sequence>
<organism evidence="1 2">
    <name type="scientific">Mucilaginibacter jinjuensis</name>
    <dbReference type="NCBI Taxonomy" id="1176721"/>
    <lineage>
        <taxon>Bacteria</taxon>
        <taxon>Pseudomonadati</taxon>
        <taxon>Bacteroidota</taxon>
        <taxon>Sphingobacteriia</taxon>
        <taxon>Sphingobacteriales</taxon>
        <taxon>Sphingobacteriaceae</taxon>
        <taxon>Mucilaginibacter</taxon>
    </lineage>
</organism>
<evidence type="ECO:0000313" key="2">
    <source>
        <dbReference type="Proteomes" id="UP001216139"/>
    </source>
</evidence>
<reference evidence="1 2" key="1">
    <citation type="submission" date="2023-02" db="EMBL/GenBank/DDBJ databases">
        <title>Genome sequence of Mucilaginibacter jinjuensis strain KACC 16571.</title>
        <authorList>
            <person name="Kim S."/>
            <person name="Heo J."/>
            <person name="Kwon S.-W."/>
        </authorList>
    </citation>
    <scope>NUCLEOTIDE SEQUENCE [LARGE SCALE GENOMIC DNA]</scope>
    <source>
        <strain evidence="1 2">KACC 16571</strain>
    </source>
</reference>
<dbReference type="EMBL" id="CP117167">
    <property type="protein sequence ID" value="WCT13746.1"/>
    <property type="molecule type" value="Genomic_DNA"/>
</dbReference>
<evidence type="ECO:0000313" key="1">
    <source>
        <dbReference type="EMBL" id="WCT13746.1"/>
    </source>
</evidence>
<keyword evidence="2" id="KW-1185">Reference proteome</keyword>
<dbReference type="RefSeq" id="WP_273632053.1">
    <property type="nucleotide sequence ID" value="NZ_CP117167.1"/>
</dbReference>
<dbReference type="Proteomes" id="UP001216139">
    <property type="component" value="Chromosome"/>
</dbReference>
<accession>A0ABY7TCN1</accession>
<proteinExistence type="predicted"/>
<name>A0ABY7TCN1_9SPHI</name>